<reference evidence="5 6" key="1">
    <citation type="submission" date="2013-08" db="EMBL/GenBank/DDBJ databases">
        <authorList>
            <consortium name="DOE Joint Genome Institute"/>
            <person name="Eisen J."/>
            <person name="Huntemann M."/>
            <person name="Han J."/>
            <person name="Chen A."/>
            <person name="Kyrpides N."/>
            <person name="Mavromatis K."/>
            <person name="Markowitz V."/>
            <person name="Palaniappan K."/>
            <person name="Ivanova N."/>
            <person name="Schaumberg A."/>
            <person name="Pati A."/>
            <person name="Liolios K."/>
            <person name="Nordberg H.P."/>
            <person name="Cantor M.N."/>
            <person name="Hua S.X."/>
            <person name="Woyke T."/>
        </authorList>
    </citation>
    <scope>NUCLEOTIDE SEQUENCE [LARGE SCALE GENOMIC DNA]</scope>
    <source>
        <strain evidence="5 6">DSM 2278</strain>
    </source>
</reference>
<evidence type="ECO:0000313" key="5">
    <source>
        <dbReference type="EMBL" id="ETA66919.1"/>
    </source>
</evidence>
<dbReference type="SMART" id="SM00382">
    <property type="entry name" value="AAA"/>
    <property type="match status" value="1"/>
</dbReference>
<dbReference type="AlphaFoldDB" id="W9DMQ0"/>
<dbReference type="InterPro" id="IPR017871">
    <property type="entry name" value="ABC_transporter-like_CS"/>
</dbReference>
<sequence length="266" mass="29002">MEDSCLIKIDNLSKVFRGKGILRNDPEVKALDNVSLAVKKGEVLGIIGESGSGKTTLGKLILGLLKPTSGNISFADINNNSTENGKPVVQVIFQDPYDSLSHMMTVEQLVAEPCIIQNGKNVDRSKIVRALESVGLTPVESFLHKYPHTLSGGQRQRVAIARAIITEPDMIIADEPISMLDASIGVDILNLMLDMKEKMGITFMFITHDIAAAAYISDNIAVMKEGKIVEYGSRKQIISDCCHEYTRSLLLSATSGKITDENSCFE</sequence>
<dbReference type="CDD" id="cd03257">
    <property type="entry name" value="ABC_NikE_OppD_transporters"/>
    <property type="match status" value="1"/>
</dbReference>
<evidence type="ECO:0000313" key="6">
    <source>
        <dbReference type="Proteomes" id="UP000019483"/>
    </source>
</evidence>
<proteinExistence type="predicted"/>
<dbReference type="GO" id="GO:0005524">
    <property type="term" value="F:ATP binding"/>
    <property type="evidence" value="ECO:0007669"/>
    <property type="project" value="UniProtKB-KW"/>
</dbReference>
<organism evidence="5 6">
    <name type="scientific">Methanolobus tindarius DSM 2278</name>
    <dbReference type="NCBI Taxonomy" id="1090322"/>
    <lineage>
        <taxon>Archaea</taxon>
        <taxon>Methanobacteriati</taxon>
        <taxon>Methanobacteriota</taxon>
        <taxon>Stenosarchaea group</taxon>
        <taxon>Methanomicrobia</taxon>
        <taxon>Methanosarcinales</taxon>
        <taxon>Methanosarcinaceae</taxon>
        <taxon>Methanolobus</taxon>
    </lineage>
</organism>
<protein>
    <submittedName>
        <fullName evidence="5">ATPase component of various ABC-type transport systems with duplicated ATPase domain</fullName>
    </submittedName>
</protein>
<dbReference type="SUPFAM" id="SSF52540">
    <property type="entry name" value="P-loop containing nucleoside triphosphate hydrolases"/>
    <property type="match status" value="1"/>
</dbReference>
<dbReference type="InterPro" id="IPR050319">
    <property type="entry name" value="ABC_transp_ATP-bind"/>
</dbReference>
<evidence type="ECO:0000256" key="3">
    <source>
        <dbReference type="ARBA" id="ARBA00022840"/>
    </source>
</evidence>
<keyword evidence="1" id="KW-0813">Transport</keyword>
<dbReference type="GO" id="GO:0016887">
    <property type="term" value="F:ATP hydrolysis activity"/>
    <property type="evidence" value="ECO:0007669"/>
    <property type="project" value="InterPro"/>
</dbReference>
<dbReference type="PANTHER" id="PTHR43776:SF8">
    <property type="entry name" value="ABC TRANSPORTER, ATP-BINDING PROTEIN"/>
    <property type="match status" value="1"/>
</dbReference>
<evidence type="ECO:0000256" key="1">
    <source>
        <dbReference type="ARBA" id="ARBA00022448"/>
    </source>
</evidence>
<accession>W9DMQ0</accession>
<keyword evidence="6" id="KW-1185">Reference proteome</keyword>
<feature type="domain" description="ABC transporter" evidence="4">
    <location>
        <begin position="7"/>
        <end position="250"/>
    </location>
</feature>
<dbReference type="InterPro" id="IPR003593">
    <property type="entry name" value="AAA+_ATPase"/>
</dbReference>
<keyword evidence="2" id="KW-0547">Nucleotide-binding</keyword>
<dbReference type="PANTHER" id="PTHR43776">
    <property type="entry name" value="TRANSPORT ATP-BINDING PROTEIN"/>
    <property type="match status" value="1"/>
</dbReference>
<evidence type="ECO:0000259" key="4">
    <source>
        <dbReference type="PROSITE" id="PS50893"/>
    </source>
</evidence>
<name>W9DMQ0_METTI</name>
<dbReference type="RefSeq" id="WP_023844055.1">
    <property type="nucleotide sequence ID" value="NZ_AZAJ01000001.1"/>
</dbReference>
<dbReference type="Gene3D" id="3.40.50.300">
    <property type="entry name" value="P-loop containing nucleotide triphosphate hydrolases"/>
    <property type="match status" value="1"/>
</dbReference>
<comment type="caution">
    <text evidence="5">The sequence shown here is derived from an EMBL/GenBank/DDBJ whole genome shotgun (WGS) entry which is preliminary data.</text>
</comment>
<dbReference type="PROSITE" id="PS50893">
    <property type="entry name" value="ABC_TRANSPORTER_2"/>
    <property type="match status" value="1"/>
</dbReference>
<dbReference type="OrthoDB" id="18209at2157"/>
<dbReference type="GO" id="GO:0055085">
    <property type="term" value="P:transmembrane transport"/>
    <property type="evidence" value="ECO:0007669"/>
    <property type="project" value="UniProtKB-ARBA"/>
</dbReference>
<dbReference type="InterPro" id="IPR003439">
    <property type="entry name" value="ABC_transporter-like_ATP-bd"/>
</dbReference>
<dbReference type="PROSITE" id="PS00211">
    <property type="entry name" value="ABC_TRANSPORTER_1"/>
    <property type="match status" value="1"/>
</dbReference>
<dbReference type="Proteomes" id="UP000019483">
    <property type="component" value="Unassembled WGS sequence"/>
</dbReference>
<evidence type="ECO:0000256" key="2">
    <source>
        <dbReference type="ARBA" id="ARBA00022741"/>
    </source>
</evidence>
<dbReference type="STRING" id="1090322.MettiDRAFT_0322"/>
<dbReference type="EMBL" id="AZAJ01000001">
    <property type="protein sequence ID" value="ETA66919.1"/>
    <property type="molecule type" value="Genomic_DNA"/>
</dbReference>
<dbReference type="Pfam" id="PF00005">
    <property type="entry name" value="ABC_tran"/>
    <property type="match status" value="1"/>
</dbReference>
<gene>
    <name evidence="5" type="ORF">MettiDRAFT_0322</name>
</gene>
<keyword evidence="3" id="KW-0067">ATP-binding</keyword>
<dbReference type="InterPro" id="IPR027417">
    <property type="entry name" value="P-loop_NTPase"/>
</dbReference>